<feature type="repeat" description="WD" evidence="4">
    <location>
        <begin position="219"/>
        <end position="261"/>
    </location>
</feature>
<feature type="compositionally biased region" description="Acidic residues" evidence="5">
    <location>
        <begin position="52"/>
        <end position="66"/>
    </location>
</feature>
<evidence type="ECO:0000256" key="5">
    <source>
        <dbReference type="SAM" id="MobiDB-lite"/>
    </source>
</evidence>
<evidence type="ECO:0000256" key="4">
    <source>
        <dbReference type="PROSITE-ProRule" id="PRU00221"/>
    </source>
</evidence>
<dbReference type="PANTHER" id="PTHR16017:SF0">
    <property type="entry name" value="WD REPEAT-CONTAINING PROTEIN 70"/>
    <property type="match status" value="1"/>
</dbReference>
<evidence type="ECO:0000313" key="7">
    <source>
        <dbReference type="Proteomes" id="UP001235939"/>
    </source>
</evidence>
<keyword evidence="2" id="KW-0677">Repeat</keyword>
<accession>A0ABY6K7W1</accession>
<feature type="compositionally biased region" description="Polar residues" evidence="5">
    <location>
        <begin position="41"/>
        <end position="51"/>
    </location>
</feature>
<keyword evidence="7" id="KW-1185">Reference proteome</keyword>
<evidence type="ECO:0000256" key="2">
    <source>
        <dbReference type="ARBA" id="ARBA00022737"/>
    </source>
</evidence>
<dbReference type="InterPro" id="IPR001680">
    <property type="entry name" value="WD40_rpt"/>
</dbReference>
<evidence type="ECO:0000313" key="6">
    <source>
        <dbReference type="EMBL" id="UYV64404.1"/>
    </source>
</evidence>
<dbReference type="Gene3D" id="2.130.10.10">
    <property type="entry name" value="YVTN repeat-like/Quinoprotein amine dehydrogenase"/>
    <property type="match status" value="3"/>
</dbReference>
<dbReference type="EMBL" id="CP092865">
    <property type="protein sequence ID" value="UYV64404.1"/>
    <property type="molecule type" value="Genomic_DNA"/>
</dbReference>
<feature type="repeat" description="WD" evidence="4">
    <location>
        <begin position="125"/>
        <end position="150"/>
    </location>
</feature>
<feature type="region of interest" description="Disordered" evidence="5">
    <location>
        <begin position="1"/>
        <end position="96"/>
    </location>
</feature>
<dbReference type="PANTHER" id="PTHR16017">
    <property type="entry name" value="GASTRULATION DEFECTIVE PROTEIN 1-RELATED"/>
    <property type="match status" value="1"/>
</dbReference>
<organism evidence="6 7">
    <name type="scientific">Cordylochernes scorpioides</name>
    <dbReference type="NCBI Taxonomy" id="51811"/>
    <lineage>
        <taxon>Eukaryota</taxon>
        <taxon>Metazoa</taxon>
        <taxon>Ecdysozoa</taxon>
        <taxon>Arthropoda</taxon>
        <taxon>Chelicerata</taxon>
        <taxon>Arachnida</taxon>
        <taxon>Pseudoscorpiones</taxon>
        <taxon>Cheliferoidea</taxon>
        <taxon>Chernetidae</taxon>
        <taxon>Cordylochernes</taxon>
    </lineage>
</organism>
<comment type="similarity">
    <text evidence="3">Belongs to the WD repeat GAD-1 family.</text>
</comment>
<proteinExistence type="inferred from homology"/>
<dbReference type="SMART" id="SM00320">
    <property type="entry name" value="WD40"/>
    <property type="match status" value="7"/>
</dbReference>
<evidence type="ECO:0000256" key="1">
    <source>
        <dbReference type="ARBA" id="ARBA00022574"/>
    </source>
</evidence>
<evidence type="ECO:0000256" key="3">
    <source>
        <dbReference type="ARBA" id="ARBA00038343"/>
    </source>
</evidence>
<gene>
    <name evidence="6" type="ORF">LAZ67_3000577</name>
</gene>
<keyword evidence="1 4" id="KW-0853">WD repeat</keyword>
<dbReference type="InterPro" id="IPR036322">
    <property type="entry name" value="WD40_repeat_dom_sf"/>
</dbReference>
<dbReference type="SUPFAM" id="SSF50978">
    <property type="entry name" value="WD40 repeat-like"/>
    <property type="match status" value="1"/>
</dbReference>
<sequence length="617" mass="69241">MSVAAKLQIETPDPEKQKKTPPTKDVVEGSRMIGPPIPSNIGKTPSTNQQPESEDDDNDSDEEDDFIGPPIPTNLSKPSATAADDEEEDKDEETTAEQYGTVCAHWLIPPSFPIFLTNIYDVLQVSALALDPNGARLVSGGFDFDVMFWDFAGMDSSLRAFRDFRPCECHQIRNLEYSHTGDCVLVVSGNSQAKVLNRDGLEVTECVKGDQYINDMSRTKGHVAMLNDGCWHPKDRDEFLTCSNDGTARLWKMHRSEAKQQHVIKPRRANGLRAIPTACSYSRDGNLVATACNDGSIQMWDHRRAFVNTSIMVRNAHQNDTETSCLNFSYSNQYFSTRGECPHITCVLGDDTLKLWDLRNVKQPVNTADNLFNLYPVTDCCFSPDDQLLVTGTSLRKGESVGKLLFFDRETFDVVESVEFQGAGVVRSLWHPKLNQILVGTSRGVIKVFYSPEISDRGAKLCVVKTRRKTKDVETLAEQQIITPHALPLFKQDRPRSRRKQMEKDRMDPVKSHRPDLPVTGPGGVQFCCFVSELFCLFLVHIVQTIMISIVSFLEKKKDHSQGGRLASAGNTLSSYIVRNLGLKKRVDDNMDPREAILKYAKDAEENPYWVTPAYSK</sequence>
<dbReference type="InterPro" id="IPR051858">
    <property type="entry name" value="WD_repeat_GAD-1"/>
</dbReference>
<name>A0ABY6K7W1_9ARAC</name>
<dbReference type="InterPro" id="IPR015943">
    <property type="entry name" value="WD40/YVTN_repeat-like_dom_sf"/>
</dbReference>
<dbReference type="Proteomes" id="UP001235939">
    <property type="component" value="Chromosome 03"/>
</dbReference>
<feature type="compositionally biased region" description="Acidic residues" evidence="5">
    <location>
        <begin position="83"/>
        <end position="95"/>
    </location>
</feature>
<dbReference type="Pfam" id="PF00400">
    <property type="entry name" value="WD40"/>
    <property type="match status" value="4"/>
</dbReference>
<feature type="repeat" description="WD" evidence="4">
    <location>
        <begin position="280"/>
        <end position="301"/>
    </location>
</feature>
<protein>
    <submittedName>
        <fullName evidence="6">WDR70</fullName>
    </submittedName>
</protein>
<feature type="region of interest" description="Disordered" evidence="5">
    <location>
        <begin position="493"/>
        <end position="516"/>
    </location>
</feature>
<dbReference type="PROSITE" id="PS50082">
    <property type="entry name" value="WD_REPEATS_2"/>
    <property type="match status" value="3"/>
</dbReference>
<reference evidence="6 7" key="1">
    <citation type="submission" date="2022-01" db="EMBL/GenBank/DDBJ databases">
        <title>A chromosomal length assembly of Cordylochernes scorpioides.</title>
        <authorList>
            <person name="Zeh D."/>
            <person name="Zeh J."/>
        </authorList>
    </citation>
    <scope>NUCLEOTIDE SEQUENCE [LARGE SCALE GENOMIC DNA]</scope>
    <source>
        <strain evidence="6">IN4F17</strain>
        <tissue evidence="6">Whole Body</tissue>
    </source>
</reference>